<feature type="domain" description="2-oxoacid dehydrogenase acyltransferase catalytic" evidence="2">
    <location>
        <begin position="100"/>
        <end position="321"/>
    </location>
</feature>
<dbReference type="GO" id="GO:0045254">
    <property type="term" value="C:pyruvate dehydrogenase complex"/>
    <property type="evidence" value="ECO:0007669"/>
    <property type="project" value="InterPro"/>
</dbReference>
<dbReference type="InterPro" id="IPR036625">
    <property type="entry name" value="E3-bd_dom_sf"/>
</dbReference>
<dbReference type="InterPro" id="IPR045257">
    <property type="entry name" value="E2/Pdx1"/>
</dbReference>
<dbReference type="PANTHER" id="PTHR23151:SF90">
    <property type="entry name" value="DIHYDROLIPOYLLYSINE-RESIDUE ACETYLTRANSFERASE COMPONENT OF PYRUVATE DEHYDROGENASE COMPLEX, MITOCHONDRIAL-RELATED"/>
    <property type="match status" value="1"/>
</dbReference>
<accession>A0A8S1F1D8</accession>
<evidence type="ECO:0000256" key="1">
    <source>
        <dbReference type="SAM" id="MobiDB-lite"/>
    </source>
</evidence>
<keyword evidence="4" id="KW-1185">Reference proteome</keyword>
<proteinExistence type="predicted"/>
<feature type="region of interest" description="Disordered" evidence="1">
    <location>
        <begin position="1"/>
        <end position="22"/>
    </location>
</feature>
<evidence type="ECO:0000313" key="4">
    <source>
        <dbReference type="Proteomes" id="UP000494206"/>
    </source>
</evidence>
<dbReference type="SUPFAM" id="SSF52777">
    <property type="entry name" value="CoA-dependent acyltransferases"/>
    <property type="match status" value="1"/>
</dbReference>
<dbReference type="EMBL" id="CADEPM010000009">
    <property type="protein sequence ID" value="CAB3409733.1"/>
    <property type="molecule type" value="Genomic_DNA"/>
</dbReference>
<organism evidence="3 4">
    <name type="scientific">Caenorhabditis bovis</name>
    <dbReference type="NCBI Taxonomy" id="2654633"/>
    <lineage>
        <taxon>Eukaryota</taxon>
        <taxon>Metazoa</taxon>
        <taxon>Ecdysozoa</taxon>
        <taxon>Nematoda</taxon>
        <taxon>Chromadorea</taxon>
        <taxon>Rhabditida</taxon>
        <taxon>Rhabditina</taxon>
        <taxon>Rhabditomorpha</taxon>
        <taxon>Rhabditoidea</taxon>
        <taxon>Rhabditidae</taxon>
        <taxon>Peloderinae</taxon>
        <taxon>Caenorhabditis</taxon>
    </lineage>
</organism>
<evidence type="ECO:0000259" key="2">
    <source>
        <dbReference type="Pfam" id="PF00198"/>
    </source>
</evidence>
<dbReference type="OrthoDB" id="537444at2759"/>
<sequence length="337" mass="36217">MKLPSSQMLRSLSTASHSQSSGLCGPAVKLLLIKYGLENRKIDGSGPKKNILKGDILDIVQKENLTPVPVKPDAPSQVAPSPSPVKKPSDAGKRDLRYFEDVPLTNIRATIAKRLTASKSEIPHEYQGIDVRVDKILALRRSLKESGTILSVNDFIIKAAALALRAVPEINVRWTPQGIIRLASVDISVAVATPTGLITPIVENADVLGVTAISSKVKELSALAKESKLKPHQFQGGSFSISNLGMFGSVTNFTAIINPPQCAILTVGGTRTEVFSNDGQLESQQLMGVNLCFDGRAIDEVSAKKFLLHFSESLADPDLLIAEPISADLDFDFSKLL</sequence>
<evidence type="ECO:0000313" key="3">
    <source>
        <dbReference type="EMBL" id="CAB3409733.1"/>
    </source>
</evidence>
<comment type="caution">
    <text evidence="3">The sequence shown here is derived from an EMBL/GenBank/DDBJ whole genome shotgun (WGS) entry which is preliminary data.</text>
</comment>
<dbReference type="InterPro" id="IPR023213">
    <property type="entry name" value="CAT-like_dom_sf"/>
</dbReference>
<feature type="compositionally biased region" description="Low complexity" evidence="1">
    <location>
        <begin position="73"/>
        <end position="86"/>
    </location>
</feature>
<dbReference type="AlphaFoldDB" id="A0A8S1F1D8"/>
<dbReference type="GO" id="GO:0006086">
    <property type="term" value="P:pyruvate decarboxylation to acetyl-CoA"/>
    <property type="evidence" value="ECO:0007669"/>
    <property type="project" value="InterPro"/>
</dbReference>
<gene>
    <name evidence="3" type="ORF">CBOVIS_LOCUS11349</name>
</gene>
<dbReference type="Gene3D" id="3.30.559.10">
    <property type="entry name" value="Chloramphenicol acetyltransferase-like domain"/>
    <property type="match status" value="1"/>
</dbReference>
<feature type="region of interest" description="Disordered" evidence="1">
    <location>
        <begin position="67"/>
        <end position="92"/>
    </location>
</feature>
<dbReference type="Pfam" id="PF00198">
    <property type="entry name" value="2-oxoacid_dh"/>
    <property type="match status" value="1"/>
</dbReference>
<dbReference type="PANTHER" id="PTHR23151">
    <property type="entry name" value="DIHYDROLIPOAMIDE ACETYL/SUCCINYL-TRANSFERASE-RELATED"/>
    <property type="match status" value="1"/>
</dbReference>
<dbReference type="Proteomes" id="UP000494206">
    <property type="component" value="Unassembled WGS sequence"/>
</dbReference>
<protein>
    <recommendedName>
        <fullName evidence="2">2-oxoacid dehydrogenase acyltransferase catalytic domain-containing protein</fullName>
    </recommendedName>
</protein>
<name>A0A8S1F1D8_9PELO</name>
<dbReference type="GO" id="GO:0004742">
    <property type="term" value="F:dihydrolipoyllysine-residue acetyltransferase activity"/>
    <property type="evidence" value="ECO:0007669"/>
    <property type="project" value="TreeGrafter"/>
</dbReference>
<dbReference type="InterPro" id="IPR001078">
    <property type="entry name" value="2-oxoacid_DH_actylTfrase"/>
</dbReference>
<reference evidence="3 4" key="1">
    <citation type="submission" date="2020-04" db="EMBL/GenBank/DDBJ databases">
        <authorList>
            <person name="Laetsch R D."/>
            <person name="Stevens L."/>
            <person name="Kumar S."/>
            <person name="Blaxter L. M."/>
        </authorList>
    </citation>
    <scope>NUCLEOTIDE SEQUENCE [LARGE SCALE GENOMIC DNA]</scope>
</reference>
<dbReference type="SUPFAM" id="SSF47005">
    <property type="entry name" value="Peripheral subunit-binding domain of 2-oxo acid dehydrogenase complex"/>
    <property type="match status" value="1"/>
</dbReference>